<dbReference type="AlphaFoldDB" id="A0A6N2NKW6"/>
<accession>A0A6N2NKW6</accession>
<reference evidence="1" key="1">
    <citation type="submission" date="2019-03" db="EMBL/GenBank/DDBJ databases">
        <authorList>
            <person name="Mank J."/>
            <person name="Almeida P."/>
        </authorList>
    </citation>
    <scope>NUCLEOTIDE SEQUENCE</scope>
    <source>
        <strain evidence="1">78183</strain>
    </source>
</reference>
<evidence type="ECO:0000313" key="1">
    <source>
        <dbReference type="EMBL" id="VFU64167.1"/>
    </source>
</evidence>
<name>A0A6N2NKW6_SALVM</name>
<dbReference type="EMBL" id="CAADRP010002251">
    <property type="protein sequence ID" value="VFU64167.1"/>
    <property type="molecule type" value="Genomic_DNA"/>
</dbReference>
<sequence length="120" mass="13726">MRFIYGQLLKFGSTNSNPHEILPIAFIDFQLHEVRETEQLDIEEGSLRIKSISISSSVSVLQLNKQRGKTNDDSKSLRPRYTSLTRATKNKNPFHKIHEELSFWGIPSIKGEVGRGFPQI</sequence>
<organism evidence="1">
    <name type="scientific">Salix viminalis</name>
    <name type="common">Common osier</name>
    <name type="synonym">Basket willow</name>
    <dbReference type="NCBI Taxonomy" id="40686"/>
    <lineage>
        <taxon>Eukaryota</taxon>
        <taxon>Viridiplantae</taxon>
        <taxon>Streptophyta</taxon>
        <taxon>Embryophyta</taxon>
        <taxon>Tracheophyta</taxon>
        <taxon>Spermatophyta</taxon>
        <taxon>Magnoliopsida</taxon>
        <taxon>eudicotyledons</taxon>
        <taxon>Gunneridae</taxon>
        <taxon>Pentapetalae</taxon>
        <taxon>rosids</taxon>
        <taxon>fabids</taxon>
        <taxon>Malpighiales</taxon>
        <taxon>Salicaceae</taxon>
        <taxon>Saliceae</taxon>
        <taxon>Salix</taxon>
    </lineage>
</organism>
<proteinExistence type="predicted"/>
<gene>
    <name evidence="1" type="ORF">SVIM_LOCUS491593</name>
</gene>
<protein>
    <submittedName>
        <fullName evidence="1">Uncharacterized protein</fullName>
    </submittedName>
</protein>